<reference evidence="1" key="1">
    <citation type="submission" date="2019-08" db="EMBL/GenBank/DDBJ databases">
        <authorList>
            <person name="Kucharzyk K."/>
            <person name="Murdoch R.W."/>
            <person name="Higgins S."/>
            <person name="Loffler F."/>
        </authorList>
    </citation>
    <scope>NUCLEOTIDE SEQUENCE</scope>
</reference>
<name>A0A645H4N6_9ZZZZ</name>
<protein>
    <submittedName>
        <fullName evidence="1">Uncharacterized protein</fullName>
    </submittedName>
</protein>
<accession>A0A645H4N6</accession>
<evidence type="ECO:0000313" key="1">
    <source>
        <dbReference type="EMBL" id="MPN33975.1"/>
    </source>
</evidence>
<dbReference type="EMBL" id="VSSQ01086782">
    <property type="protein sequence ID" value="MPN33975.1"/>
    <property type="molecule type" value="Genomic_DNA"/>
</dbReference>
<gene>
    <name evidence="1" type="ORF">SDC9_181467</name>
</gene>
<dbReference type="AlphaFoldDB" id="A0A645H4N6"/>
<comment type="caution">
    <text evidence="1">The sequence shown here is derived from an EMBL/GenBank/DDBJ whole genome shotgun (WGS) entry which is preliminary data.</text>
</comment>
<proteinExistence type="predicted"/>
<organism evidence="1">
    <name type="scientific">bioreactor metagenome</name>
    <dbReference type="NCBI Taxonomy" id="1076179"/>
    <lineage>
        <taxon>unclassified sequences</taxon>
        <taxon>metagenomes</taxon>
        <taxon>ecological metagenomes</taxon>
    </lineage>
</organism>
<sequence length="129" mass="14192">MVINQLQQVLVTGKHYGVDLMACCLLAERGDDIIRLKPLHLYGGNLEGFQNILDERNLGVQLFGSCITIGFIRLVQGVTKRRAHAVHRHHQVIGVVLTNELEQGGKKAVDGRYIIALGIPDGIGEKAEK</sequence>